<dbReference type="InterPro" id="IPR002123">
    <property type="entry name" value="Plipid/glycerol_acylTrfase"/>
</dbReference>
<dbReference type="VEuPathDB" id="FungiDB:PV09_09162"/>
<feature type="compositionally biased region" description="Polar residues" evidence="4">
    <location>
        <begin position="524"/>
        <end position="534"/>
    </location>
</feature>
<gene>
    <name evidence="7" type="ORF">PV09_09162</name>
</gene>
<evidence type="ECO:0000256" key="1">
    <source>
        <dbReference type="ARBA" id="ARBA00008655"/>
    </source>
</evidence>
<feature type="transmembrane region" description="Helical" evidence="5">
    <location>
        <begin position="36"/>
        <end position="58"/>
    </location>
</feature>
<keyword evidence="2" id="KW-0808">Transferase</keyword>
<accession>A0A0D1XAB8</accession>
<dbReference type="RefSeq" id="XP_016209000.1">
    <property type="nucleotide sequence ID" value="XM_016363164.1"/>
</dbReference>
<dbReference type="GO" id="GO:0016746">
    <property type="term" value="F:acyltransferase activity"/>
    <property type="evidence" value="ECO:0007669"/>
    <property type="project" value="UniProtKB-KW"/>
</dbReference>
<keyword evidence="8" id="KW-1185">Reference proteome</keyword>
<dbReference type="EMBL" id="KN847584">
    <property type="protein sequence ID" value="KIV99130.1"/>
    <property type="molecule type" value="Genomic_DNA"/>
</dbReference>
<dbReference type="GeneID" id="27317135"/>
<dbReference type="InParanoid" id="A0A0D1XAB8"/>
<dbReference type="HOGENOM" id="CLU_411724_0_0_1"/>
<evidence type="ECO:0000313" key="7">
    <source>
        <dbReference type="EMBL" id="KIV99130.1"/>
    </source>
</evidence>
<evidence type="ECO:0000256" key="3">
    <source>
        <dbReference type="ARBA" id="ARBA00023315"/>
    </source>
</evidence>
<keyword evidence="5" id="KW-0472">Membrane</keyword>
<evidence type="ECO:0000259" key="6">
    <source>
        <dbReference type="SMART" id="SM00563"/>
    </source>
</evidence>
<dbReference type="GO" id="GO:0005783">
    <property type="term" value="C:endoplasmic reticulum"/>
    <property type="evidence" value="ECO:0007669"/>
    <property type="project" value="TreeGrafter"/>
</dbReference>
<dbReference type="STRING" id="253628.A0A0D1XAB8"/>
<keyword evidence="5" id="KW-1133">Transmembrane helix</keyword>
<keyword evidence="3" id="KW-0012">Acyltransferase</keyword>
<feature type="region of interest" description="Disordered" evidence="4">
    <location>
        <begin position="520"/>
        <end position="553"/>
    </location>
</feature>
<dbReference type="AlphaFoldDB" id="A0A0D1XAB8"/>
<feature type="transmembrane region" description="Helical" evidence="5">
    <location>
        <begin position="135"/>
        <end position="155"/>
    </location>
</feature>
<dbReference type="CDD" id="cd07990">
    <property type="entry name" value="LPLAT_LCLAT1-like"/>
    <property type="match status" value="1"/>
</dbReference>
<evidence type="ECO:0000256" key="2">
    <source>
        <dbReference type="ARBA" id="ARBA00022679"/>
    </source>
</evidence>
<keyword evidence="5" id="KW-0812">Transmembrane</keyword>
<name>A0A0D1XAB8_9PEZI</name>
<dbReference type="GO" id="GO:0036149">
    <property type="term" value="P:phosphatidylinositol acyl-chain remodeling"/>
    <property type="evidence" value="ECO:0007669"/>
    <property type="project" value="TreeGrafter"/>
</dbReference>
<reference evidence="7 8" key="1">
    <citation type="submission" date="2015-01" db="EMBL/GenBank/DDBJ databases">
        <title>The Genome Sequence of Ochroconis gallopava CBS43764.</title>
        <authorList>
            <consortium name="The Broad Institute Genomics Platform"/>
            <person name="Cuomo C."/>
            <person name="de Hoog S."/>
            <person name="Gorbushina A."/>
            <person name="Stielow B."/>
            <person name="Teixiera M."/>
            <person name="Abouelleil A."/>
            <person name="Chapman S.B."/>
            <person name="Priest M."/>
            <person name="Young S.K."/>
            <person name="Wortman J."/>
            <person name="Nusbaum C."/>
            <person name="Birren B."/>
        </authorList>
    </citation>
    <scope>NUCLEOTIDE SEQUENCE [LARGE SCALE GENOMIC DNA]</scope>
    <source>
        <strain evidence="7 8">CBS 43764</strain>
    </source>
</reference>
<dbReference type="PANTHER" id="PTHR10983:SF16">
    <property type="entry name" value="LYSOCARDIOLIPIN ACYLTRANSFERASE 1"/>
    <property type="match status" value="1"/>
</dbReference>
<evidence type="ECO:0000256" key="5">
    <source>
        <dbReference type="SAM" id="Phobius"/>
    </source>
</evidence>
<comment type="similarity">
    <text evidence="1">Belongs to the 1-acyl-sn-glycerol-3-phosphate acyltransferase family.</text>
</comment>
<feature type="domain" description="Phospholipid/glycerol acyltransferase" evidence="6">
    <location>
        <begin position="123"/>
        <end position="245"/>
    </location>
</feature>
<dbReference type="FunCoup" id="A0A0D1XAB8">
    <property type="interactions" value="338"/>
</dbReference>
<evidence type="ECO:0000313" key="8">
    <source>
        <dbReference type="Proteomes" id="UP000053259"/>
    </source>
</evidence>
<protein>
    <recommendedName>
        <fullName evidence="6">Phospholipid/glycerol acyltransferase domain-containing protein</fullName>
    </recommendedName>
</protein>
<dbReference type="SMART" id="SM00563">
    <property type="entry name" value="PlsC"/>
    <property type="match status" value="1"/>
</dbReference>
<dbReference type="InterPro" id="IPR032098">
    <property type="entry name" value="Acyltransf_C"/>
</dbReference>
<dbReference type="PANTHER" id="PTHR10983">
    <property type="entry name" value="1-ACYLGLYCEROL-3-PHOSPHATE ACYLTRANSFERASE-RELATED"/>
    <property type="match status" value="1"/>
</dbReference>
<dbReference type="Pfam" id="PF01553">
    <property type="entry name" value="Acyltransferase"/>
    <property type="match status" value="1"/>
</dbReference>
<sequence length="667" mass="75389">MATNPLADLGAGLSTKSPVDHPDPDQHGPLGRTERAFTAASTFLLGLMAISATQFFGVPLKMIDPKFYEAYMAFTKQSFGVLITTMTQWWAPTVVRVSGDRSIPNQLFRRADGSLECRFPKRLVMMANHQLYTDWLYLWWAAYTNSMHGYIYIILKESLKKIPIVGWGAQFYNFIFLKRKWEEDKDSLQQHLNRLNNQSDPMWLLIFPEGTNLAKGTREKSAQWAKERGLQDMKHQLLPRSKGLQFCLKNLKETTEWLYDCTIGYEGIPPGQFGQDIYTLRSSMFEGRPPKSVNMHFRRFKVTDIPVNSEAAFDVWLRNRWREKDYLLEHFVRHNSFPEDSHWLIKQRTSRMNGPHPAKIIETQIKSNSLEEFLSIFAPLSSIMAVLLLFYGGGNTDDFLKMIGEAEQQQQNTALGWDDESQAERLKLQKTSPSTSGSGIEKARIASQVLVPSKVLQNMLQQYVAAIRPATEDHIKLSDNAQRELDTEQGVLSPRTNRKPNVLVQKTSTVQNAFLKAPGITYGSRRTPSLKGNESANAAPSASSRNPVKRLNAGAPANSLSRLQHDKISNDTSTVHPHDSVSPVHTPKAKPLFQQEKLGFATAKHNEALDAAPMSKKKRIIERSDRLMDVSADTAMLMTMKTAHKVGKPIPVRMSSQMLARMKAQGK</sequence>
<feature type="region of interest" description="Disordered" evidence="4">
    <location>
        <begin position="1"/>
        <end position="31"/>
    </location>
</feature>
<dbReference type="Proteomes" id="UP000053259">
    <property type="component" value="Unassembled WGS sequence"/>
</dbReference>
<feature type="compositionally biased region" description="Low complexity" evidence="4">
    <location>
        <begin position="535"/>
        <end position="546"/>
    </location>
</feature>
<dbReference type="SUPFAM" id="SSF69593">
    <property type="entry name" value="Glycerol-3-phosphate (1)-acyltransferase"/>
    <property type="match status" value="1"/>
</dbReference>
<dbReference type="OrthoDB" id="189226at2759"/>
<evidence type="ECO:0000256" key="4">
    <source>
        <dbReference type="SAM" id="MobiDB-lite"/>
    </source>
</evidence>
<dbReference type="Pfam" id="PF16076">
    <property type="entry name" value="Acyltransf_C"/>
    <property type="match status" value="1"/>
</dbReference>
<proteinExistence type="inferred from homology"/>
<organism evidence="7 8">
    <name type="scientific">Verruconis gallopava</name>
    <dbReference type="NCBI Taxonomy" id="253628"/>
    <lineage>
        <taxon>Eukaryota</taxon>
        <taxon>Fungi</taxon>
        <taxon>Dikarya</taxon>
        <taxon>Ascomycota</taxon>
        <taxon>Pezizomycotina</taxon>
        <taxon>Dothideomycetes</taxon>
        <taxon>Pleosporomycetidae</taxon>
        <taxon>Venturiales</taxon>
        <taxon>Sympoventuriaceae</taxon>
        <taxon>Verruconis</taxon>
    </lineage>
</organism>